<dbReference type="Proteomes" id="UP000239663">
    <property type="component" value="Unassembled WGS sequence"/>
</dbReference>
<dbReference type="SUPFAM" id="SSF55874">
    <property type="entry name" value="ATPase domain of HSP90 chaperone/DNA topoisomerase II/histidine kinase"/>
    <property type="match status" value="1"/>
</dbReference>
<organism evidence="14 15">
    <name type="scientific">Pradoshia eiseniae</name>
    <dbReference type="NCBI Taxonomy" id="2064768"/>
    <lineage>
        <taxon>Bacteria</taxon>
        <taxon>Bacillati</taxon>
        <taxon>Bacillota</taxon>
        <taxon>Bacilli</taxon>
        <taxon>Bacillales</taxon>
        <taxon>Bacillaceae</taxon>
        <taxon>Pradoshia</taxon>
    </lineage>
</organism>
<keyword evidence="4" id="KW-0808">Transferase</keyword>
<keyword evidence="5 12" id="KW-0812">Transmembrane</keyword>
<evidence type="ECO:0000256" key="12">
    <source>
        <dbReference type="SAM" id="Phobius"/>
    </source>
</evidence>
<dbReference type="InterPro" id="IPR036890">
    <property type="entry name" value="HATPase_C_sf"/>
</dbReference>
<keyword evidence="11 12" id="KW-0472">Membrane</keyword>
<dbReference type="SMART" id="SM00387">
    <property type="entry name" value="HATPase_c"/>
    <property type="match status" value="1"/>
</dbReference>
<dbReference type="GO" id="GO:0000155">
    <property type="term" value="F:phosphorelay sensor kinase activity"/>
    <property type="evidence" value="ECO:0007669"/>
    <property type="project" value="InterPro"/>
</dbReference>
<evidence type="ECO:0000256" key="10">
    <source>
        <dbReference type="ARBA" id="ARBA00023012"/>
    </source>
</evidence>
<gene>
    <name evidence="14" type="ORF">CYL18_16335</name>
</gene>
<keyword evidence="6" id="KW-0547">Nucleotide-binding</keyword>
<evidence type="ECO:0000256" key="11">
    <source>
        <dbReference type="ARBA" id="ARBA00023136"/>
    </source>
</evidence>
<keyword evidence="3" id="KW-0597">Phosphoprotein</keyword>
<comment type="caution">
    <text evidence="14">The sequence shown here is derived from an EMBL/GenBank/DDBJ whole genome shotgun (WGS) entry which is preliminary data.</text>
</comment>
<evidence type="ECO:0000256" key="1">
    <source>
        <dbReference type="ARBA" id="ARBA00004651"/>
    </source>
</evidence>
<evidence type="ECO:0000256" key="4">
    <source>
        <dbReference type="ARBA" id="ARBA00022679"/>
    </source>
</evidence>
<keyword evidence="15" id="KW-1185">Reference proteome</keyword>
<evidence type="ECO:0000256" key="5">
    <source>
        <dbReference type="ARBA" id="ARBA00022692"/>
    </source>
</evidence>
<evidence type="ECO:0000256" key="9">
    <source>
        <dbReference type="ARBA" id="ARBA00022989"/>
    </source>
</evidence>
<reference evidence="14 15" key="1">
    <citation type="submission" date="2017-12" db="EMBL/GenBank/DDBJ databases">
        <title>Taxonomic description and draft genome of Pradoshia cofamensis Gen. nov., sp. nov., a thermotolerant bacillale isolated from anterior gut of earthworm Eisenia fetida.</title>
        <authorList>
            <person name="Saha T."/>
            <person name="Chakraborty R."/>
        </authorList>
    </citation>
    <scope>NUCLEOTIDE SEQUENCE [LARGE SCALE GENOMIC DNA]</scope>
    <source>
        <strain evidence="14 15">EAG3</strain>
    </source>
</reference>
<keyword evidence="10" id="KW-0902">Two-component regulatory system</keyword>
<keyword evidence="9 12" id="KW-1133">Transmembrane helix</keyword>
<evidence type="ECO:0000259" key="13">
    <source>
        <dbReference type="SMART" id="SM00387"/>
    </source>
</evidence>
<name>A0A2S7MW51_9BACI</name>
<comment type="subcellular location">
    <subcellularLocation>
        <location evidence="1">Cell membrane</location>
        <topology evidence="1">Multi-pass membrane protein</topology>
    </subcellularLocation>
</comment>
<dbReference type="PANTHER" id="PTHR34220:SF11">
    <property type="entry name" value="SENSOR PROTEIN KINASE HPTS"/>
    <property type="match status" value="1"/>
</dbReference>
<feature type="transmembrane region" description="Helical" evidence="12">
    <location>
        <begin position="267"/>
        <end position="290"/>
    </location>
</feature>
<protein>
    <recommendedName>
        <fullName evidence="13">Histidine kinase/HSP90-like ATPase domain-containing protein</fullName>
    </recommendedName>
</protein>
<dbReference type="PANTHER" id="PTHR34220">
    <property type="entry name" value="SENSOR HISTIDINE KINASE YPDA"/>
    <property type="match status" value="1"/>
</dbReference>
<evidence type="ECO:0000256" key="2">
    <source>
        <dbReference type="ARBA" id="ARBA00022475"/>
    </source>
</evidence>
<keyword evidence="8" id="KW-0067">ATP-binding</keyword>
<dbReference type="GO" id="GO:0005524">
    <property type="term" value="F:ATP binding"/>
    <property type="evidence" value="ECO:0007669"/>
    <property type="project" value="UniProtKB-KW"/>
</dbReference>
<evidence type="ECO:0000256" key="3">
    <source>
        <dbReference type="ARBA" id="ARBA00022553"/>
    </source>
</evidence>
<dbReference type="EMBL" id="PKOZ01000015">
    <property type="protein sequence ID" value="PQD94041.1"/>
    <property type="molecule type" value="Genomic_DNA"/>
</dbReference>
<dbReference type="InterPro" id="IPR003594">
    <property type="entry name" value="HATPase_dom"/>
</dbReference>
<dbReference type="GO" id="GO:0005886">
    <property type="term" value="C:plasma membrane"/>
    <property type="evidence" value="ECO:0007669"/>
    <property type="project" value="UniProtKB-SubCell"/>
</dbReference>
<dbReference type="Pfam" id="PF06580">
    <property type="entry name" value="His_kinase"/>
    <property type="match status" value="1"/>
</dbReference>
<feature type="transmembrane region" description="Helical" evidence="12">
    <location>
        <begin position="20"/>
        <end position="41"/>
    </location>
</feature>
<dbReference type="RefSeq" id="WP_104850582.1">
    <property type="nucleotide sequence ID" value="NZ_PKOZ01000015.1"/>
</dbReference>
<sequence>MESSEKVTRFYQKELRNSLVGIGVIPVLLITILFYNLFFYLSYQSIKSNNVSESEHVAKEVVHKFSYLSEQSQILSRQIDISRLEASSEYRSKVYESLYKSVNSNNFKSLFSVIDLEDNVLATNWVETPADNHKNAVWYLNKKLKAGFFQGSIMYPNKQNLENDRIFYNIANPIYSKEGRLTGYIVFNLLENQFRQLINNVHYTDILITDQYGHSVLTSNEMLLTQSGKLNASESEDYVINKTAVLNDTIEVNAIIYVGLFKKIYKYGLLTLLAVFLLITIGTVFIANYISRKKMASIDQLLSMIHLAKKGLFKQNISMKKKDEFLVIAEYLQQLLRDIENLIQKNKESVERTSQAEIKQLETQINPHFLFNTLETIKYMIQINPEKAEELIIILSKLMRYSLDNKMQLNKIHNDTSYLFDYLTLQKIRFGERLEYTINVQEKANNYLIPKLIVQPLIENSIKYGFTKMHLKIDVVIRSTKRNVYLIIRDNGEGIDREKIAVIQSGLKEVNNQSNHIGIYNVHRRIQLLYGNRYGLKIYSEKGRGTLIVVRIPIVKGVN</sequence>
<evidence type="ECO:0000256" key="8">
    <source>
        <dbReference type="ARBA" id="ARBA00022840"/>
    </source>
</evidence>
<accession>A0A2S7MW51</accession>
<dbReference type="OrthoDB" id="9776552at2"/>
<evidence type="ECO:0000313" key="15">
    <source>
        <dbReference type="Proteomes" id="UP000239663"/>
    </source>
</evidence>
<dbReference type="Gene3D" id="3.30.565.10">
    <property type="entry name" value="Histidine kinase-like ATPase, C-terminal domain"/>
    <property type="match status" value="1"/>
</dbReference>
<dbReference type="InterPro" id="IPR050640">
    <property type="entry name" value="Bact_2-comp_sensor_kinase"/>
</dbReference>
<evidence type="ECO:0000256" key="6">
    <source>
        <dbReference type="ARBA" id="ARBA00022741"/>
    </source>
</evidence>
<feature type="domain" description="Histidine kinase/HSP90-like ATPase" evidence="13">
    <location>
        <begin position="445"/>
        <end position="556"/>
    </location>
</feature>
<keyword evidence="7" id="KW-0418">Kinase</keyword>
<dbReference type="InterPro" id="IPR010559">
    <property type="entry name" value="Sig_transdc_His_kin_internal"/>
</dbReference>
<dbReference type="AlphaFoldDB" id="A0A2S7MW51"/>
<dbReference type="Gene3D" id="6.10.340.10">
    <property type="match status" value="1"/>
</dbReference>
<keyword evidence="2" id="KW-1003">Cell membrane</keyword>
<evidence type="ECO:0000313" key="14">
    <source>
        <dbReference type="EMBL" id="PQD94041.1"/>
    </source>
</evidence>
<dbReference type="Pfam" id="PF02518">
    <property type="entry name" value="HATPase_c"/>
    <property type="match status" value="1"/>
</dbReference>
<evidence type="ECO:0000256" key="7">
    <source>
        <dbReference type="ARBA" id="ARBA00022777"/>
    </source>
</evidence>
<proteinExistence type="predicted"/>